<dbReference type="SUPFAM" id="SSF53335">
    <property type="entry name" value="S-adenosyl-L-methionine-dependent methyltransferases"/>
    <property type="match status" value="1"/>
</dbReference>
<proteinExistence type="predicted"/>
<dbReference type="STRING" id="187101.VC03_00160"/>
<dbReference type="HOGENOM" id="CLU_039068_4_1_0"/>
<dbReference type="EMBL" id="CP011280">
    <property type="protein sequence ID" value="AKC95013.1"/>
    <property type="molecule type" value="Genomic_DNA"/>
</dbReference>
<gene>
    <name evidence="2" type="ORF">VC03_00160</name>
</gene>
<dbReference type="PATRIC" id="fig|1069640.6.peg.22"/>
<dbReference type="InterPro" id="IPR050447">
    <property type="entry name" value="Erg6_SMT_methyltransf"/>
</dbReference>
<dbReference type="InterPro" id="IPR041698">
    <property type="entry name" value="Methyltransf_25"/>
</dbReference>
<dbReference type="OrthoDB" id="43862at2"/>
<dbReference type="Gene3D" id="3.40.50.150">
    <property type="entry name" value="Vaccinia Virus protein VP39"/>
    <property type="match status" value="1"/>
</dbReference>
<dbReference type="Pfam" id="PF13649">
    <property type="entry name" value="Methyltransf_25"/>
    <property type="match status" value="1"/>
</dbReference>
<dbReference type="PANTHER" id="PTHR44068:SF11">
    <property type="entry name" value="GERANYL DIPHOSPHATE 2-C-METHYLTRANSFERASE"/>
    <property type="match status" value="1"/>
</dbReference>
<dbReference type="RefSeq" id="WP_046328119.1">
    <property type="nucleotide sequence ID" value="NZ_CP011280.1"/>
</dbReference>
<dbReference type="AlphaFoldDB" id="A0A0E3UU66"/>
<keyword evidence="3" id="KW-1185">Reference proteome</keyword>
<protein>
    <recommendedName>
        <fullName evidence="1">Methyltransferase domain-containing protein</fullName>
    </recommendedName>
</protein>
<dbReference type="KEGG" id="sns:VC03_00160"/>
<dbReference type="CDD" id="cd02440">
    <property type="entry name" value="AdoMet_MTases"/>
    <property type="match status" value="1"/>
</dbReference>
<sequence length="246" mass="27791">MSKEMGHIFLRKLGKKRLRPGGKKATDFLLNHMKLDENTKVLEVACNNGVNLEMLSKMHPNTQFFGVDLDAKMIEEAKERNLENVEFVKANAVKLPYEDGSMDYVINEAMLTMLPNETKKKAIQEYFRVLKKGGLLLTHDVCIVNNEEQAIKILSNGININVSPLTKSGWFTMFSDNGFNVVDSLSGKLTLMNPIGMIKDEGLLGTLRIIKNGLKKENRGQFIAMRKTFMKLKNDISYIAIVSEKC</sequence>
<feature type="domain" description="Methyltransferase" evidence="1">
    <location>
        <begin position="41"/>
        <end position="134"/>
    </location>
</feature>
<organism evidence="2 3">
    <name type="scientific">Sneathia vaginalis</name>
    <dbReference type="NCBI Taxonomy" id="187101"/>
    <lineage>
        <taxon>Bacteria</taxon>
        <taxon>Fusobacteriati</taxon>
        <taxon>Fusobacteriota</taxon>
        <taxon>Fusobacteriia</taxon>
        <taxon>Fusobacteriales</taxon>
        <taxon>Leptotrichiaceae</taxon>
        <taxon>Sneathia</taxon>
    </lineage>
</organism>
<accession>A0A0E3UU66</accession>
<evidence type="ECO:0000259" key="1">
    <source>
        <dbReference type="Pfam" id="PF13649"/>
    </source>
</evidence>
<dbReference type="Proteomes" id="UP000033103">
    <property type="component" value="Chromosome"/>
</dbReference>
<dbReference type="InterPro" id="IPR029063">
    <property type="entry name" value="SAM-dependent_MTases_sf"/>
</dbReference>
<name>A0A0E3UU66_9FUSO</name>
<evidence type="ECO:0000313" key="2">
    <source>
        <dbReference type="EMBL" id="AKC95013.1"/>
    </source>
</evidence>
<evidence type="ECO:0000313" key="3">
    <source>
        <dbReference type="Proteomes" id="UP000033103"/>
    </source>
</evidence>
<dbReference type="PANTHER" id="PTHR44068">
    <property type="entry name" value="ZGC:194242"/>
    <property type="match status" value="1"/>
</dbReference>
<reference evidence="2 3" key="1">
    <citation type="journal article" date="2012" name="BMC Genomics">
        <title>Genomic sequence analysis and characterization of Sneathia amnii sp. nov.</title>
        <authorList>
            <consortium name="Vaginal Microbiome Consortium (additional members)"/>
            <person name="Harwich M.D.Jr."/>
            <person name="Serrano M.G."/>
            <person name="Fettweis J.M."/>
            <person name="Alves J.M."/>
            <person name="Reimers M.A."/>
            <person name="Buck G.A."/>
            <person name="Jefferson K.K."/>
        </authorList>
    </citation>
    <scope>NUCLEOTIDE SEQUENCE [LARGE SCALE GENOMIC DNA]</scope>
    <source>
        <strain evidence="2 3">SN35</strain>
    </source>
</reference>